<gene>
    <name evidence="1" type="ORF">BN1221_04683</name>
</gene>
<dbReference type="EMBL" id="CGIG01000001">
    <property type="protein sequence ID" value="CPR21089.1"/>
    <property type="molecule type" value="Genomic_DNA"/>
</dbReference>
<proteinExistence type="predicted"/>
<reference evidence="2" key="1">
    <citation type="submission" date="2015-01" db="EMBL/GenBank/DDBJ databases">
        <authorList>
            <person name="Paterson Steve"/>
        </authorList>
    </citation>
    <scope>NUCLEOTIDE SEQUENCE [LARGE SCALE GENOMIC DNA]</scope>
    <source>
        <strain evidence="2">OBR1</strain>
    </source>
</reference>
<dbReference type="AlphaFoldDB" id="A0A0G4K2N2"/>
<dbReference type="STRING" id="1109412.BN1221_04683"/>
<sequence>MDWSPPMAPSRLRYEKLKIPFSMPIPCHNARYLFAEMI</sequence>
<keyword evidence="2" id="KW-1185">Reference proteome</keyword>
<name>A0A0G4K2N2_9GAMM</name>
<organism evidence="1 2">
    <name type="scientific">Brenneria goodwinii</name>
    <dbReference type="NCBI Taxonomy" id="1109412"/>
    <lineage>
        <taxon>Bacteria</taxon>
        <taxon>Pseudomonadati</taxon>
        <taxon>Pseudomonadota</taxon>
        <taxon>Gammaproteobacteria</taxon>
        <taxon>Enterobacterales</taxon>
        <taxon>Pectobacteriaceae</taxon>
        <taxon>Brenneria</taxon>
    </lineage>
</organism>
<evidence type="ECO:0000313" key="1">
    <source>
        <dbReference type="EMBL" id="CPR21089.1"/>
    </source>
</evidence>
<accession>A0A0G4K2N2</accession>
<evidence type="ECO:0000313" key="2">
    <source>
        <dbReference type="Proteomes" id="UP000044377"/>
    </source>
</evidence>
<dbReference type="Proteomes" id="UP000044377">
    <property type="component" value="Unassembled WGS sequence"/>
</dbReference>
<protein>
    <submittedName>
        <fullName evidence="1">Uncharacterized protein</fullName>
    </submittedName>
</protein>